<dbReference type="KEGG" id="sox:TM7x_00360"/>
<protein>
    <submittedName>
        <fullName evidence="3">Uncharacterized protein</fullName>
    </submittedName>
</protein>
<dbReference type="EMBL" id="CP007496">
    <property type="protein sequence ID" value="AJA06703.1"/>
    <property type="molecule type" value="Genomic_DNA"/>
</dbReference>
<reference evidence="3 4" key="1">
    <citation type="journal article" date="2015" name="Proc. Natl. Acad. Sci. U.S.A.">
        <title>Cultivation of a human-associated TM7 phylotype reveals a reduced genome and epibiotic parasitic lifestyle.</title>
        <authorList>
            <person name="He X."/>
            <person name="McLean J.S."/>
            <person name="Edlund A."/>
            <person name="Yooseph S."/>
            <person name="Hall A.P."/>
            <person name="Liu S.Y."/>
            <person name="Dorrestein P.C."/>
            <person name="Esquenazi E."/>
            <person name="Hunter R.C."/>
            <person name="Cheng G."/>
            <person name="Nelson K.E."/>
            <person name="Lux R."/>
            <person name="Shi W."/>
        </authorList>
    </citation>
    <scope>NUCLEOTIDE SEQUENCE [LARGE SCALE GENOMIC DNA]</scope>
    <source>
        <strain evidence="3 4">TM7x</strain>
    </source>
</reference>
<keyword evidence="2" id="KW-0812">Transmembrane</keyword>
<dbReference type="AlphaFoldDB" id="A0A6S4GRS2"/>
<evidence type="ECO:0000313" key="3">
    <source>
        <dbReference type="EMBL" id="AJA06703.1"/>
    </source>
</evidence>
<dbReference type="Proteomes" id="UP000030902">
    <property type="component" value="Chromosome"/>
</dbReference>
<evidence type="ECO:0000256" key="2">
    <source>
        <dbReference type="SAM" id="Phobius"/>
    </source>
</evidence>
<feature type="region of interest" description="Disordered" evidence="1">
    <location>
        <begin position="235"/>
        <end position="261"/>
    </location>
</feature>
<dbReference type="RefSeq" id="WP_039326786.1">
    <property type="nucleotide sequence ID" value="NZ_CP007496.1"/>
</dbReference>
<organism evidence="3 4">
    <name type="scientific">Candidatus Nanosynbacter lyticus</name>
    <dbReference type="NCBI Taxonomy" id="2093824"/>
    <lineage>
        <taxon>Bacteria</taxon>
        <taxon>Candidatus Saccharimonadota</taxon>
        <taxon>Candidatus Saccharimonadia</taxon>
        <taxon>Candidatus Nanosynbacterales</taxon>
        <taxon>Candidatus Nanosynbacteraceae</taxon>
        <taxon>Candidatus Nanosynbacter</taxon>
    </lineage>
</organism>
<feature type="region of interest" description="Disordered" evidence="1">
    <location>
        <begin position="1"/>
        <end position="22"/>
    </location>
</feature>
<sequence length="278" mass="31568">MNNNQNNNTLPPQPMAGTPYQMPPKKNMSKGVFWGIIGGVVAIIAIVGIVLAFVFLGGSGDKKGGAQVSKEDYKDFYSQINKLDISRDVEGSKYASLSYRGIERTLGEIDEKYKELGSHKALADEDLKEAYDEALKDWNDSIKPAIYAAYKVSTDEDVSFCELNTYASYMKPDREAIDAALASREERCMKAVERFEKSDDKIVSQYGKALRKYWSEDIKTFLLESYKYYSELKNNPNAKLRRPKEPKNPEVQGEKSRSDHLEDYAYLKKLAKKKSDEK</sequence>
<accession>A0A6S4GRS2</accession>
<evidence type="ECO:0000313" key="4">
    <source>
        <dbReference type="Proteomes" id="UP000030902"/>
    </source>
</evidence>
<feature type="compositionally biased region" description="Basic and acidic residues" evidence="1">
    <location>
        <begin position="243"/>
        <end position="261"/>
    </location>
</feature>
<keyword evidence="2" id="KW-0472">Membrane</keyword>
<keyword evidence="2" id="KW-1133">Transmembrane helix</keyword>
<gene>
    <name evidence="3" type="ORF">TM7x_00360</name>
</gene>
<proteinExistence type="predicted"/>
<feature type="transmembrane region" description="Helical" evidence="2">
    <location>
        <begin position="32"/>
        <end position="56"/>
    </location>
</feature>
<evidence type="ECO:0000256" key="1">
    <source>
        <dbReference type="SAM" id="MobiDB-lite"/>
    </source>
</evidence>
<name>A0A6S4GRS2_9BACT</name>
<keyword evidence="4" id="KW-1185">Reference proteome</keyword>